<dbReference type="SMART" id="SM00530">
    <property type="entry name" value="HTH_XRE"/>
    <property type="match status" value="1"/>
</dbReference>
<evidence type="ECO:0000313" key="3">
    <source>
        <dbReference type="Proteomes" id="UP000297948"/>
    </source>
</evidence>
<dbReference type="Proteomes" id="UP000297948">
    <property type="component" value="Unassembled WGS sequence"/>
</dbReference>
<dbReference type="OrthoDB" id="6401124at2"/>
<protein>
    <submittedName>
        <fullName evidence="2">XRE family transcriptional regulator</fullName>
    </submittedName>
</protein>
<sequence length="102" mass="10768">MTTGYHTSWKIPDERADPAYVEAGAAIALGQAVYDRRTALGISQALLAERTGLTVDAVDRIEGGGTVPTLPLPRTLAMALDASLDVSIDTDETRLAFVPRAA</sequence>
<dbReference type="EMBL" id="SRID01000028">
    <property type="protein sequence ID" value="TGB16484.1"/>
    <property type="molecule type" value="Genomic_DNA"/>
</dbReference>
<dbReference type="CDD" id="cd00093">
    <property type="entry name" value="HTH_XRE"/>
    <property type="match status" value="1"/>
</dbReference>
<dbReference type="Gene3D" id="1.10.260.40">
    <property type="entry name" value="lambda repressor-like DNA-binding domains"/>
    <property type="match status" value="1"/>
</dbReference>
<dbReference type="InterPro" id="IPR010982">
    <property type="entry name" value="Lambda_DNA-bd_dom_sf"/>
</dbReference>
<proteinExistence type="predicted"/>
<evidence type="ECO:0000313" key="2">
    <source>
        <dbReference type="EMBL" id="TGB16484.1"/>
    </source>
</evidence>
<dbReference type="InterPro" id="IPR001387">
    <property type="entry name" value="Cro/C1-type_HTH"/>
</dbReference>
<dbReference type="SUPFAM" id="SSF47413">
    <property type="entry name" value="lambda repressor-like DNA-binding domains"/>
    <property type="match status" value="1"/>
</dbReference>
<gene>
    <name evidence="2" type="ORF">E4099_05435</name>
</gene>
<feature type="domain" description="HTH cro/C1-type" evidence="1">
    <location>
        <begin position="33"/>
        <end position="87"/>
    </location>
</feature>
<dbReference type="GO" id="GO:0003677">
    <property type="term" value="F:DNA binding"/>
    <property type="evidence" value="ECO:0007669"/>
    <property type="project" value="InterPro"/>
</dbReference>
<dbReference type="Pfam" id="PF01381">
    <property type="entry name" value="HTH_3"/>
    <property type="match status" value="1"/>
</dbReference>
<organism evidence="2 3">
    <name type="scientific">Streptomyces palmae</name>
    <dbReference type="NCBI Taxonomy" id="1701085"/>
    <lineage>
        <taxon>Bacteria</taxon>
        <taxon>Bacillati</taxon>
        <taxon>Actinomycetota</taxon>
        <taxon>Actinomycetes</taxon>
        <taxon>Kitasatosporales</taxon>
        <taxon>Streptomycetaceae</taxon>
        <taxon>Streptomyces</taxon>
    </lineage>
</organism>
<reference evidence="2 3" key="1">
    <citation type="submission" date="2019-03" db="EMBL/GenBank/DDBJ databases">
        <authorList>
            <person name="Gonzalez-Pimentel J.L."/>
        </authorList>
    </citation>
    <scope>NUCLEOTIDE SEQUENCE [LARGE SCALE GENOMIC DNA]</scope>
    <source>
        <strain evidence="2 3">JCM 31289</strain>
    </source>
</reference>
<comment type="caution">
    <text evidence="2">The sequence shown here is derived from an EMBL/GenBank/DDBJ whole genome shotgun (WGS) entry which is preliminary data.</text>
</comment>
<keyword evidence="3" id="KW-1185">Reference proteome</keyword>
<name>A0A4Z0HHB1_9ACTN</name>
<dbReference type="PROSITE" id="PS50943">
    <property type="entry name" value="HTH_CROC1"/>
    <property type="match status" value="1"/>
</dbReference>
<accession>A0A4Z0HHB1</accession>
<dbReference type="RefSeq" id="WP_135337779.1">
    <property type="nucleotide sequence ID" value="NZ_JBHLTX010000036.1"/>
</dbReference>
<dbReference type="AlphaFoldDB" id="A0A4Z0HHB1"/>
<evidence type="ECO:0000259" key="1">
    <source>
        <dbReference type="PROSITE" id="PS50943"/>
    </source>
</evidence>